<evidence type="ECO:0000313" key="1">
    <source>
        <dbReference type="EMBL" id="CBX27925.1"/>
    </source>
</evidence>
<name>E1YBI1_9BACT</name>
<proteinExistence type="predicted"/>
<protein>
    <submittedName>
        <fullName evidence="1">Uncharacterized protein</fullName>
    </submittedName>
</protein>
<gene>
    <name evidence="1" type="ORF">N47_G32490</name>
</gene>
<accession>E1YBI1</accession>
<dbReference type="EMBL" id="FR695868">
    <property type="protein sequence ID" value="CBX27925.1"/>
    <property type="molecule type" value="Genomic_DNA"/>
</dbReference>
<organism evidence="1">
    <name type="scientific">uncultured Desulfobacterium sp</name>
    <dbReference type="NCBI Taxonomy" id="201089"/>
    <lineage>
        <taxon>Bacteria</taxon>
        <taxon>Pseudomonadati</taxon>
        <taxon>Thermodesulfobacteriota</taxon>
        <taxon>Desulfobacteria</taxon>
        <taxon>Desulfobacterales</taxon>
        <taxon>Desulfobacteriaceae</taxon>
        <taxon>Desulfobacterium</taxon>
        <taxon>environmental samples</taxon>
    </lineage>
</organism>
<reference evidence="1" key="1">
    <citation type="journal article" date="2011" name="Environ. Microbiol.">
        <title>Genomic insights into the metabolic potential of the polycyclic aromatic hydrocarbon degrading sulfate-reducing Deltaproteobacterium N47.</title>
        <authorList>
            <person name="Bergmann F."/>
            <person name="Selesi D."/>
            <person name="Weinmaier T."/>
            <person name="Tischler P."/>
            <person name="Rattei T."/>
            <person name="Meckenstock R.U."/>
        </authorList>
    </citation>
    <scope>NUCLEOTIDE SEQUENCE</scope>
</reference>
<dbReference type="AlphaFoldDB" id="E1YBI1"/>
<sequence>MQNEPVTKLEQFLAKKGKLIIKDTHEAGVLNGQYGTKITVDAMTIYEPGKETDKISGLRIEVREGGRLERSNTSFLDMDEVESLSQAISYMITLLGKWQGINREYTEVIFSTKGDFILGIYQKGTKVTAFSKSGIISPASCYFATSDLSTLKVIVDKGNSLLAQ</sequence>